<evidence type="ECO:0000256" key="1">
    <source>
        <dbReference type="ARBA" id="ARBA00022729"/>
    </source>
</evidence>
<feature type="chain" id="PRO_5047355617" evidence="3">
    <location>
        <begin position="28"/>
        <end position="375"/>
    </location>
</feature>
<dbReference type="InterPro" id="IPR012291">
    <property type="entry name" value="CBM2_carb-bd_dom_sf"/>
</dbReference>
<keyword evidence="5" id="KW-0560">Oxidoreductase</keyword>
<keyword evidence="6" id="KW-1185">Reference proteome</keyword>
<protein>
    <submittedName>
        <fullName evidence="5">Lytic polysaccharide monooxygenase</fullName>
    </submittedName>
</protein>
<dbReference type="Pfam" id="PF03067">
    <property type="entry name" value="LPMO_10"/>
    <property type="match status" value="1"/>
</dbReference>
<dbReference type="Pfam" id="PF00553">
    <property type="entry name" value="CBM_2"/>
    <property type="match status" value="1"/>
</dbReference>
<evidence type="ECO:0000256" key="3">
    <source>
        <dbReference type="SAM" id="SignalP"/>
    </source>
</evidence>
<feature type="signal peptide" evidence="3">
    <location>
        <begin position="1"/>
        <end position="27"/>
    </location>
</feature>
<dbReference type="Proteomes" id="UP001501470">
    <property type="component" value="Unassembled WGS sequence"/>
</dbReference>
<dbReference type="PROSITE" id="PS51173">
    <property type="entry name" value="CBM2"/>
    <property type="match status" value="1"/>
</dbReference>
<dbReference type="EMBL" id="BAAAQD010000009">
    <property type="protein sequence ID" value="GAA1525960.1"/>
    <property type="molecule type" value="Genomic_DNA"/>
</dbReference>
<dbReference type="Gene3D" id="2.60.40.290">
    <property type="match status" value="1"/>
</dbReference>
<evidence type="ECO:0000313" key="6">
    <source>
        <dbReference type="Proteomes" id="UP001501470"/>
    </source>
</evidence>
<feature type="region of interest" description="Disordered" evidence="2">
    <location>
        <begin position="222"/>
        <end position="275"/>
    </location>
</feature>
<proteinExistence type="predicted"/>
<dbReference type="InterPro" id="IPR008965">
    <property type="entry name" value="CBM2/CBM3_carb-bd_dom_sf"/>
</dbReference>
<evidence type="ECO:0000313" key="5">
    <source>
        <dbReference type="EMBL" id="GAA1525960.1"/>
    </source>
</evidence>
<dbReference type="InterPro" id="IPR051024">
    <property type="entry name" value="GlcNAc_Chitin_IntDeg"/>
</dbReference>
<accession>A0ABN2AV16</accession>
<feature type="domain" description="CBM2" evidence="4">
    <location>
        <begin position="269"/>
        <end position="375"/>
    </location>
</feature>
<keyword evidence="1 3" id="KW-0732">Signal</keyword>
<reference evidence="5 6" key="1">
    <citation type="journal article" date="2019" name="Int. J. Syst. Evol. Microbiol.">
        <title>The Global Catalogue of Microorganisms (GCM) 10K type strain sequencing project: providing services to taxonomists for standard genome sequencing and annotation.</title>
        <authorList>
            <consortium name="The Broad Institute Genomics Platform"/>
            <consortium name="The Broad Institute Genome Sequencing Center for Infectious Disease"/>
            <person name="Wu L."/>
            <person name="Ma J."/>
        </authorList>
    </citation>
    <scope>NUCLEOTIDE SEQUENCE [LARGE SCALE GENOMIC DNA]</scope>
    <source>
        <strain evidence="5 6">JCM 15933</strain>
    </source>
</reference>
<dbReference type="SUPFAM" id="SSF49384">
    <property type="entry name" value="Carbohydrate-binding domain"/>
    <property type="match status" value="1"/>
</dbReference>
<dbReference type="SMART" id="SM00637">
    <property type="entry name" value="CBD_II"/>
    <property type="match status" value="1"/>
</dbReference>
<dbReference type="InterPro" id="IPR004302">
    <property type="entry name" value="Cellulose/chitin-bd_N"/>
</dbReference>
<dbReference type="InterPro" id="IPR001919">
    <property type="entry name" value="CBD2"/>
</dbReference>
<evidence type="ECO:0000259" key="4">
    <source>
        <dbReference type="PROSITE" id="PS51173"/>
    </source>
</evidence>
<dbReference type="SUPFAM" id="SSF81296">
    <property type="entry name" value="E set domains"/>
    <property type="match status" value="1"/>
</dbReference>
<dbReference type="CDD" id="cd21177">
    <property type="entry name" value="LPMO_AA10"/>
    <property type="match status" value="1"/>
</dbReference>
<dbReference type="Gene3D" id="2.70.50.50">
    <property type="entry name" value="chitin-binding protein cbp21"/>
    <property type="match status" value="1"/>
</dbReference>
<dbReference type="PANTHER" id="PTHR34823:SF1">
    <property type="entry name" value="CHITIN-BINDING TYPE-4 DOMAIN-CONTAINING PROTEIN"/>
    <property type="match status" value="1"/>
</dbReference>
<evidence type="ECO:0000256" key="2">
    <source>
        <dbReference type="SAM" id="MobiDB-lite"/>
    </source>
</evidence>
<organism evidence="5 6">
    <name type="scientific">Dactylosporangium maewongense</name>
    <dbReference type="NCBI Taxonomy" id="634393"/>
    <lineage>
        <taxon>Bacteria</taxon>
        <taxon>Bacillati</taxon>
        <taxon>Actinomycetota</taxon>
        <taxon>Actinomycetes</taxon>
        <taxon>Micromonosporales</taxon>
        <taxon>Micromonosporaceae</taxon>
        <taxon>Dactylosporangium</taxon>
    </lineage>
</organism>
<keyword evidence="5" id="KW-0503">Monooxygenase</keyword>
<dbReference type="GO" id="GO:0004497">
    <property type="term" value="F:monooxygenase activity"/>
    <property type="evidence" value="ECO:0007669"/>
    <property type="project" value="UniProtKB-KW"/>
</dbReference>
<dbReference type="PANTHER" id="PTHR34823">
    <property type="entry name" value="GLCNAC-BINDING PROTEIN A"/>
    <property type="match status" value="1"/>
</dbReference>
<name>A0ABN2AV16_9ACTN</name>
<dbReference type="InterPro" id="IPR014756">
    <property type="entry name" value="Ig_E-set"/>
</dbReference>
<comment type="caution">
    <text evidence="5">The sequence shown here is derived from an EMBL/GenBank/DDBJ whole genome shotgun (WGS) entry which is preliminary data.</text>
</comment>
<gene>
    <name evidence="5" type="ORF">GCM10009827_048430</name>
</gene>
<feature type="compositionally biased region" description="Low complexity" evidence="2">
    <location>
        <begin position="229"/>
        <end position="275"/>
    </location>
</feature>
<sequence>MRPVWSVLAALAVGAVAVLVVPAPASAHGVAMVPGSRTYLCYVDGLKATGQIIPSNPACADAVAQGGQQPLYDWFGVLRSDAGGRTTGFIPDGQICGAGTTKYAAYNAARTDWPTTHLTAGATIQMRYSNWAAHPGTFHLYVTRNGWSPTTPLAWGDLEPFWSATDPPQSGPPGALNYYSFNATLPSGKTGKHMLFIQWVRSDSQENFFSCSDIVFDGGNGEVTGIGGAPSSPSPSVSPSRSTSPSASASPSRSMSPSRSTSPSRSNSPSTGSGACTATWSIVPSSWAGHFQAEVTVRNNGTGSLNGWTVRWSYTGGQGFEGSPWNGTLVAQPPNPAVSNVDWNRVLAAGATTSFGFNATGTAPATAPTLSCTSP</sequence>